<evidence type="ECO:0000313" key="1">
    <source>
        <dbReference type="EMBL" id="OAQ72595.1"/>
    </source>
</evidence>
<comment type="caution">
    <text evidence="1">The sequence shown here is derived from an EMBL/GenBank/DDBJ whole genome shotgun (WGS) entry which is preliminary data.</text>
</comment>
<dbReference type="GeneID" id="28856911"/>
<keyword evidence="2" id="KW-1185">Reference proteome</keyword>
<organism evidence="1 2">
    <name type="scientific">Pochonia chlamydosporia 170</name>
    <dbReference type="NCBI Taxonomy" id="1380566"/>
    <lineage>
        <taxon>Eukaryota</taxon>
        <taxon>Fungi</taxon>
        <taxon>Dikarya</taxon>
        <taxon>Ascomycota</taxon>
        <taxon>Pezizomycotina</taxon>
        <taxon>Sordariomycetes</taxon>
        <taxon>Hypocreomycetidae</taxon>
        <taxon>Hypocreales</taxon>
        <taxon>Clavicipitaceae</taxon>
        <taxon>Pochonia</taxon>
    </lineage>
</organism>
<reference evidence="1 2" key="1">
    <citation type="journal article" date="2016" name="PLoS Pathog.">
        <title>Biosynthesis of antibiotic leucinostatins in bio-control fungus Purpureocillium lilacinum and their inhibition on phytophthora revealed by genome mining.</title>
        <authorList>
            <person name="Wang G."/>
            <person name="Liu Z."/>
            <person name="Lin R."/>
            <person name="Li E."/>
            <person name="Mao Z."/>
            <person name="Ling J."/>
            <person name="Yang Y."/>
            <person name="Yin W.B."/>
            <person name="Xie B."/>
        </authorList>
    </citation>
    <scope>NUCLEOTIDE SEQUENCE [LARGE SCALE GENOMIC DNA]</scope>
    <source>
        <strain evidence="1">170</strain>
    </source>
</reference>
<evidence type="ECO:0000313" key="2">
    <source>
        <dbReference type="Proteomes" id="UP000078397"/>
    </source>
</evidence>
<proteinExistence type="predicted"/>
<gene>
    <name evidence="1" type="ORF">VFPPC_15164</name>
</gene>
<dbReference type="KEGG" id="pchm:VFPPC_15164"/>
<dbReference type="Proteomes" id="UP000078397">
    <property type="component" value="Unassembled WGS sequence"/>
</dbReference>
<protein>
    <submittedName>
        <fullName evidence="1">Uncharacterized protein</fullName>
    </submittedName>
</protein>
<name>A0A179G409_METCM</name>
<dbReference type="RefSeq" id="XP_018148678.1">
    <property type="nucleotide sequence ID" value="XM_018292917.1"/>
</dbReference>
<dbReference type="AlphaFoldDB" id="A0A179G409"/>
<sequence length="60" mass="6858">MLSCFLSPPDRVPCRSFDGLHAVRQKIWNKEHRNGGLRPTHYSSLTWNNSCSPLNQTLSC</sequence>
<dbReference type="EMBL" id="LSBJ02000001">
    <property type="protein sequence ID" value="OAQ72595.1"/>
    <property type="molecule type" value="Genomic_DNA"/>
</dbReference>
<accession>A0A179G409</accession>